<dbReference type="Gene3D" id="3.20.20.70">
    <property type="entry name" value="Aldolase class I"/>
    <property type="match status" value="1"/>
</dbReference>
<dbReference type="Proteomes" id="UP001439984">
    <property type="component" value="Unassembled WGS sequence"/>
</dbReference>
<dbReference type="PANTHER" id="PTHR43699">
    <property type="entry name" value="3-DEHYDROQUINATE DEHYDRATASE"/>
    <property type="match status" value="1"/>
</dbReference>
<dbReference type="PANTHER" id="PTHR43699:SF1">
    <property type="entry name" value="3-DEHYDROQUINATE DEHYDRATASE"/>
    <property type="match status" value="1"/>
</dbReference>
<comment type="caution">
    <text evidence="5">The sequence shown here is derived from an EMBL/GenBank/DDBJ whole genome shotgun (WGS) entry which is preliminary data.</text>
</comment>
<comment type="similarity">
    <text evidence="4">Belongs to the type-I 3-dehydroquinase family.</text>
</comment>
<evidence type="ECO:0000313" key="5">
    <source>
        <dbReference type="EMBL" id="MEQ2688712.1"/>
    </source>
</evidence>
<comment type="catalytic activity">
    <reaction evidence="1 4">
        <text>3-dehydroquinate = 3-dehydroshikimate + H2O</text>
        <dbReference type="Rhea" id="RHEA:21096"/>
        <dbReference type="ChEBI" id="CHEBI:15377"/>
        <dbReference type="ChEBI" id="CHEBI:16630"/>
        <dbReference type="ChEBI" id="CHEBI:32364"/>
        <dbReference type="EC" id="4.2.1.10"/>
    </reaction>
</comment>
<dbReference type="RefSeq" id="WP_227624405.1">
    <property type="nucleotide sequence ID" value="NZ_JBBNIB010000141.1"/>
</dbReference>
<feature type="active site" description="Proton donor/acceptor" evidence="4">
    <location>
        <position position="155"/>
    </location>
</feature>
<feature type="binding site" evidence="4">
    <location>
        <begin position="58"/>
        <end position="60"/>
    </location>
    <ligand>
        <name>3-dehydroquinate</name>
        <dbReference type="ChEBI" id="CHEBI:32364"/>
    </ligand>
</feature>
<comment type="subunit">
    <text evidence="4">Homodimer.</text>
</comment>
<dbReference type="NCBIfam" id="TIGR01093">
    <property type="entry name" value="aroD"/>
    <property type="match status" value="1"/>
</dbReference>
<keyword evidence="3 4" id="KW-0704">Schiff base</keyword>
<feature type="binding site" evidence="4">
    <location>
        <position position="94"/>
    </location>
    <ligand>
        <name>3-dehydroquinate</name>
        <dbReference type="ChEBI" id="CHEBI:32364"/>
    </ligand>
</feature>
<evidence type="ECO:0000256" key="1">
    <source>
        <dbReference type="ARBA" id="ARBA00001864"/>
    </source>
</evidence>
<dbReference type="EMBL" id="JBBNIB010000141">
    <property type="protein sequence ID" value="MEQ2688712.1"/>
    <property type="molecule type" value="Genomic_DNA"/>
</dbReference>
<comment type="caution">
    <text evidence="4">Lacks conserved residue(s) required for the propagation of feature annotation.</text>
</comment>
<reference evidence="5 6" key="1">
    <citation type="submission" date="2024-04" db="EMBL/GenBank/DDBJ databases">
        <title>Human intestinal bacterial collection.</title>
        <authorList>
            <person name="Pauvert C."/>
            <person name="Hitch T.C.A."/>
            <person name="Clavel T."/>
        </authorList>
    </citation>
    <scope>NUCLEOTIDE SEQUENCE [LARGE SCALE GENOMIC DNA]</scope>
    <source>
        <strain evidence="5 6">CLA-AA-H236</strain>
    </source>
</reference>
<dbReference type="InterPro" id="IPR013785">
    <property type="entry name" value="Aldolase_TIM"/>
</dbReference>
<sequence>MMKVSFFSEVVIMSSITIRGCCIGAGRPKVILPIVARTEDDILREARRLSALKADCIEWRADWFSDALDAAALKRVLSGLRAALGEKLLLVTFRTKAESGETSLTPQQYADFCGTVCVSGCADLLDVEFFPNQEKLPALIGQAHKAGVAVVCSSHDFHKTPSRTEMVTRLTAMQQAGADLPKLAVMPNSPSDVLELLAATAEMAEQHPETPVITMSMGARGAVSRLCGETFGSAMTFANPGQASAPGQVALDVVNEVLDNLRLE</sequence>
<feature type="binding site" evidence="4">
    <location>
        <position position="248"/>
    </location>
    <ligand>
        <name>3-dehydroquinate</name>
        <dbReference type="ChEBI" id="CHEBI:32364"/>
    </ligand>
</feature>
<organism evidence="5 6">
    <name type="scientific">Faecalibacterium longum</name>
    <dbReference type="NCBI Taxonomy" id="1851428"/>
    <lineage>
        <taxon>Bacteria</taxon>
        <taxon>Bacillati</taxon>
        <taxon>Bacillota</taxon>
        <taxon>Clostridia</taxon>
        <taxon>Eubacteriales</taxon>
        <taxon>Oscillospiraceae</taxon>
        <taxon>Faecalibacterium</taxon>
    </lineage>
</organism>
<evidence type="ECO:0000256" key="3">
    <source>
        <dbReference type="ARBA" id="ARBA00023270"/>
    </source>
</evidence>
<dbReference type="InterPro" id="IPR050146">
    <property type="entry name" value="Type-I_3-dehydroquinase"/>
</dbReference>
<name>A0ABV1IPE9_9FIRM</name>
<keyword evidence="4" id="KW-0057">Aromatic amino acid biosynthesis</keyword>
<evidence type="ECO:0000256" key="4">
    <source>
        <dbReference type="HAMAP-Rule" id="MF_00214"/>
    </source>
</evidence>
<evidence type="ECO:0000313" key="6">
    <source>
        <dbReference type="Proteomes" id="UP001439984"/>
    </source>
</evidence>
<protein>
    <recommendedName>
        <fullName evidence="4">3-dehydroquinate dehydratase</fullName>
        <shortName evidence="4">3-dehydroquinase</shortName>
        <ecNumber evidence="4">4.2.1.10</ecNumber>
    </recommendedName>
    <alternativeName>
        <fullName evidence="4">Type I DHQase</fullName>
    </alternativeName>
    <alternativeName>
        <fullName evidence="4">Type I dehydroquinase</fullName>
        <shortName evidence="4">DHQ1</shortName>
    </alternativeName>
</protein>
<dbReference type="CDD" id="cd00502">
    <property type="entry name" value="DHQase_I"/>
    <property type="match status" value="1"/>
</dbReference>
<keyword evidence="4" id="KW-0028">Amino-acid biosynthesis</keyword>
<feature type="binding site" evidence="4">
    <location>
        <position position="244"/>
    </location>
    <ligand>
        <name>3-dehydroquinate</name>
        <dbReference type="ChEBI" id="CHEBI:32364"/>
    </ligand>
</feature>
<dbReference type="Pfam" id="PF01487">
    <property type="entry name" value="DHquinase_I"/>
    <property type="match status" value="1"/>
</dbReference>
<comment type="pathway">
    <text evidence="4">Metabolic intermediate biosynthesis; chorismate biosynthesis; chorismate from D-erythrose 4-phosphate and phosphoenolpyruvate: step 3/7.</text>
</comment>
<dbReference type="EC" id="4.2.1.10" evidence="4"/>
<dbReference type="HAMAP" id="MF_00214">
    <property type="entry name" value="AroD"/>
    <property type="match status" value="1"/>
</dbReference>
<comment type="function">
    <text evidence="4">Involved in the third step of the chorismate pathway, which leads to the biosynthesis of aromatic amino acids. Catalyzes the cis-dehydration of 3-dehydroquinate (DHQ) and introduces the first double bond of the aromatic ring to yield 3-dehydroshikimate.</text>
</comment>
<dbReference type="GO" id="GO:0003855">
    <property type="term" value="F:3-dehydroquinate dehydratase activity"/>
    <property type="evidence" value="ECO:0007669"/>
    <property type="project" value="UniProtKB-EC"/>
</dbReference>
<evidence type="ECO:0000256" key="2">
    <source>
        <dbReference type="ARBA" id="ARBA00023239"/>
    </source>
</evidence>
<dbReference type="InterPro" id="IPR001381">
    <property type="entry name" value="DHquinase_I"/>
</dbReference>
<dbReference type="SUPFAM" id="SSF51569">
    <property type="entry name" value="Aldolase"/>
    <property type="match status" value="1"/>
</dbReference>
<keyword evidence="2 4" id="KW-0456">Lyase</keyword>
<feature type="active site" description="Schiff-base intermediate with substrate" evidence="4">
    <location>
        <position position="182"/>
    </location>
</feature>
<feature type="binding site" evidence="4">
    <location>
        <position position="225"/>
    </location>
    <ligand>
        <name>3-dehydroquinate</name>
        <dbReference type="ChEBI" id="CHEBI:32364"/>
    </ligand>
</feature>
<gene>
    <name evidence="4 5" type="primary">aroD</name>
    <name evidence="5" type="ORF">AAAU72_11100</name>
</gene>
<accession>A0ABV1IPE9</accession>
<proteinExistence type="inferred from homology"/>
<keyword evidence="6" id="KW-1185">Reference proteome</keyword>